<dbReference type="GO" id="GO:0009851">
    <property type="term" value="P:auxin biosynthetic process"/>
    <property type="evidence" value="ECO:0007669"/>
    <property type="project" value="UniProtKB-KW"/>
</dbReference>
<keyword evidence="9" id="KW-0539">Nucleus</keyword>
<sequence length="321" mass="34628">MLGLRDLVLIAPTPSMHQQQNQPINSDHHPNLPIPSSASLGVSLGIFPLLTATPCITPPSNHGVQDCGNNSNDPNCYWSLKRGQEQSCGKKDGLNNNTTESDDSEQMVENGMRVCKDCGNRAKKDCSHRRCRTCCKTRGYDCSTHVRSTWVPAARRRERKMLMVGGASTIGGGSSGSSSGVKRTRVVVPNFNVTSASHASTSNATTPRSIDISSRHQDASFKKSLPGQVRAPAVFRCHRVTTISDGAAEFVYQATVSISGHVFRGYLYDQGFDEKNAFPSISQLHLVSSGSGRKRDASSSPIVAPSNSHPAPIHLTLQNIN</sequence>
<comment type="caution">
    <text evidence="12">The sequence shown here is derived from an EMBL/GenBank/DDBJ whole genome shotgun (WGS) entry which is preliminary data.</text>
</comment>
<dbReference type="NCBIfam" id="TIGR01623">
    <property type="entry name" value="put_zinc_LRP1"/>
    <property type="match status" value="1"/>
</dbReference>
<keyword evidence="5" id="KW-0862">Zinc</keyword>
<protein>
    <submittedName>
        <fullName evidence="12">Protein lateral root primordium 1</fullName>
    </submittedName>
</protein>
<evidence type="ECO:0000256" key="10">
    <source>
        <dbReference type="ARBA" id="ARBA00023294"/>
    </source>
</evidence>
<evidence type="ECO:0000256" key="9">
    <source>
        <dbReference type="ARBA" id="ARBA00023242"/>
    </source>
</evidence>
<evidence type="ECO:0000256" key="8">
    <source>
        <dbReference type="ARBA" id="ARBA00023159"/>
    </source>
</evidence>
<dbReference type="AlphaFoldDB" id="A0AAW0KMS1"/>
<evidence type="ECO:0000256" key="4">
    <source>
        <dbReference type="ARBA" id="ARBA00022723"/>
    </source>
</evidence>
<feature type="region of interest" description="Disordered" evidence="11">
    <location>
        <begin position="289"/>
        <end position="311"/>
    </location>
</feature>
<dbReference type="GO" id="GO:0046872">
    <property type="term" value="F:metal ion binding"/>
    <property type="evidence" value="ECO:0007669"/>
    <property type="project" value="UniProtKB-KW"/>
</dbReference>
<keyword evidence="10" id="KW-0927">Auxin signaling pathway</keyword>
<evidence type="ECO:0000256" key="7">
    <source>
        <dbReference type="ARBA" id="ARBA00023125"/>
    </source>
</evidence>
<evidence type="ECO:0000313" key="12">
    <source>
        <dbReference type="EMBL" id="KAK7840489.1"/>
    </source>
</evidence>
<feature type="region of interest" description="Disordered" evidence="11">
    <location>
        <begin position="86"/>
        <end position="105"/>
    </location>
</feature>
<keyword evidence="13" id="KW-1185">Reference proteome</keyword>
<name>A0AAW0KMS1_QUESU</name>
<evidence type="ECO:0000256" key="11">
    <source>
        <dbReference type="SAM" id="MobiDB-lite"/>
    </source>
</evidence>
<evidence type="ECO:0000256" key="3">
    <source>
        <dbReference type="ARBA" id="ARBA00022473"/>
    </source>
</evidence>
<dbReference type="GO" id="GO:0005634">
    <property type="term" value="C:nucleus"/>
    <property type="evidence" value="ECO:0007669"/>
    <property type="project" value="UniProtKB-SubCell"/>
</dbReference>
<organism evidence="12 13">
    <name type="scientific">Quercus suber</name>
    <name type="common">Cork oak</name>
    <dbReference type="NCBI Taxonomy" id="58331"/>
    <lineage>
        <taxon>Eukaryota</taxon>
        <taxon>Viridiplantae</taxon>
        <taxon>Streptophyta</taxon>
        <taxon>Embryophyta</taxon>
        <taxon>Tracheophyta</taxon>
        <taxon>Spermatophyta</taxon>
        <taxon>Magnoliopsida</taxon>
        <taxon>eudicotyledons</taxon>
        <taxon>Gunneridae</taxon>
        <taxon>Pentapetalae</taxon>
        <taxon>rosids</taxon>
        <taxon>fabids</taxon>
        <taxon>Fagales</taxon>
        <taxon>Fagaceae</taxon>
        <taxon>Quercus</taxon>
    </lineage>
</organism>
<comment type="similarity">
    <text evidence="2">Belongs to the SHI protein family.</text>
</comment>
<proteinExistence type="inferred from homology"/>
<feature type="compositionally biased region" description="Polar residues" evidence="11">
    <location>
        <begin position="16"/>
        <end position="25"/>
    </location>
</feature>
<dbReference type="EMBL" id="PKMF04000261">
    <property type="protein sequence ID" value="KAK7840489.1"/>
    <property type="molecule type" value="Genomic_DNA"/>
</dbReference>
<evidence type="ECO:0000313" key="13">
    <source>
        <dbReference type="Proteomes" id="UP000237347"/>
    </source>
</evidence>
<dbReference type="GO" id="GO:0045893">
    <property type="term" value="P:positive regulation of DNA-templated transcription"/>
    <property type="evidence" value="ECO:0007669"/>
    <property type="project" value="TreeGrafter"/>
</dbReference>
<keyword evidence="8" id="KW-0010">Activator</keyword>
<keyword evidence="6" id="KW-0073">Auxin biosynthesis</keyword>
<dbReference type="NCBIfam" id="TIGR01624">
    <property type="entry name" value="LRP1_Cterm"/>
    <property type="match status" value="1"/>
</dbReference>
<feature type="compositionally biased region" description="Polar residues" evidence="11">
    <location>
        <begin position="298"/>
        <end position="309"/>
    </location>
</feature>
<feature type="region of interest" description="Disordered" evidence="11">
    <location>
        <begin position="16"/>
        <end position="35"/>
    </location>
</feature>
<gene>
    <name evidence="12" type="primary">LRP1_2</name>
    <name evidence="12" type="ORF">CFP56_016647</name>
</gene>
<reference evidence="12 13" key="1">
    <citation type="journal article" date="2018" name="Sci. Data">
        <title>The draft genome sequence of cork oak.</title>
        <authorList>
            <person name="Ramos A.M."/>
            <person name="Usie A."/>
            <person name="Barbosa P."/>
            <person name="Barros P.M."/>
            <person name="Capote T."/>
            <person name="Chaves I."/>
            <person name="Simoes F."/>
            <person name="Abreu I."/>
            <person name="Carrasquinho I."/>
            <person name="Faro C."/>
            <person name="Guimaraes J.B."/>
            <person name="Mendonca D."/>
            <person name="Nobrega F."/>
            <person name="Rodrigues L."/>
            <person name="Saibo N.J.M."/>
            <person name="Varela M.C."/>
            <person name="Egas C."/>
            <person name="Matos J."/>
            <person name="Miguel C.M."/>
            <person name="Oliveira M.M."/>
            <person name="Ricardo C.P."/>
            <person name="Goncalves S."/>
        </authorList>
    </citation>
    <scope>NUCLEOTIDE SEQUENCE [LARGE SCALE GENOMIC DNA]</scope>
    <source>
        <strain evidence="13">cv. HL8</strain>
    </source>
</reference>
<dbReference type="Pfam" id="PF05142">
    <property type="entry name" value="DUF702"/>
    <property type="match status" value="1"/>
</dbReference>
<dbReference type="InterPro" id="IPR006510">
    <property type="entry name" value="Znf_LRP1"/>
</dbReference>
<dbReference type="PANTHER" id="PTHR31604:SF28">
    <property type="entry name" value="PROTEIN SHI RELATED SEQUENCE 6"/>
    <property type="match status" value="1"/>
</dbReference>
<evidence type="ECO:0000256" key="5">
    <source>
        <dbReference type="ARBA" id="ARBA00022833"/>
    </source>
</evidence>
<dbReference type="InterPro" id="IPR007818">
    <property type="entry name" value="SHI"/>
</dbReference>
<keyword evidence="3" id="KW-0217">Developmental protein</keyword>
<keyword evidence="7" id="KW-0238">DNA-binding</keyword>
<evidence type="ECO:0000256" key="6">
    <source>
        <dbReference type="ARBA" id="ARBA00023070"/>
    </source>
</evidence>
<evidence type="ECO:0000256" key="2">
    <source>
        <dbReference type="ARBA" id="ARBA00006911"/>
    </source>
</evidence>
<accession>A0AAW0KMS1</accession>
<comment type="subcellular location">
    <subcellularLocation>
        <location evidence="1">Nucleus</location>
    </subcellularLocation>
</comment>
<keyword evidence="4" id="KW-0479">Metal-binding</keyword>
<dbReference type="GO" id="GO:0003700">
    <property type="term" value="F:DNA-binding transcription factor activity"/>
    <property type="evidence" value="ECO:0007669"/>
    <property type="project" value="InterPro"/>
</dbReference>
<evidence type="ECO:0000256" key="1">
    <source>
        <dbReference type="ARBA" id="ARBA00004123"/>
    </source>
</evidence>
<dbReference type="PANTHER" id="PTHR31604">
    <property type="entry name" value="PROTEIN LATERAL ROOT PRIMORDIUM 1"/>
    <property type="match status" value="1"/>
</dbReference>
<dbReference type="InterPro" id="IPR006511">
    <property type="entry name" value="SHI_C"/>
</dbReference>
<dbReference type="GO" id="GO:0009734">
    <property type="term" value="P:auxin-activated signaling pathway"/>
    <property type="evidence" value="ECO:0007669"/>
    <property type="project" value="UniProtKB-KW"/>
</dbReference>
<dbReference type="GO" id="GO:0003677">
    <property type="term" value="F:DNA binding"/>
    <property type="evidence" value="ECO:0007669"/>
    <property type="project" value="UniProtKB-KW"/>
</dbReference>
<dbReference type="Proteomes" id="UP000237347">
    <property type="component" value="Unassembled WGS sequence"/>
</dbReference>